<evidence type="ECO:0000313" key="8">
    <source>
        <dbReference type="EMBL" id="PQA59820.1"/>
    </source>
</evidence>
<evidence type="ECO:0008006" key="10">
    <source>
        <dbReference type="Google" id="ProtNLM"/>
    </source>
</evidence>
<dbReference type="InterPro" id="IPR050090">
    <property type="entry name" value="Tyrosine_recombinase_XerCD"/>
</dbReference>
<dbReference type="InterPro" id="IPR013762">
    <property type="entry name" value="Integrase-like_cat_sf"/>
</dbReference>
<dbReference type="InterPro" id="IPR010998">
    <property type="entry name" value="Integrase_recombinase_N"/>
</dbReference>
<dbReference type="PROSITE" id="PS51898">
    <property type="entry name" value="TYR_RECOMBINASE"/>
    <property type="match status" value="1"/>
</dbReference>
<proteinExistence type="inferred from homology"/>
<evidence type="ECO:0000259" key="6">
    <source>
        <dbReference type="PROSITE" id="PS51898"/>
    </source>
</evidence>
<comment type="similarity">
    <text evidence="1">Belongs to the 'phage' integrase family.</text>
</comment>
<keyword evidence="2" id="KW-0229">DNA integration</keyword>
<accession>A0A2S7IQF2</accession>
<dbReference type="InterPro" id="IPR002104">
    <property type="entry name" value="Integrase_catalytic"/>
</dbReference>
<dbReference type="Pfam" id="PF00589">
    <property type="entry name" value="Phage_integrase"/>
    <property type="match status" value="1"/>
</dbReference>
<dbReference type="PANTHER" id="PTHR30349:SF64">
    <property type="entry name" value="PROPHAGE INTEGRASE INTD-RELATED"/>
    <property type="match status" value="1"/>
</dbReference>
<gene>
    <name evidence="8" type="ORF">C5O19_09420</name>
</gene>
<dbReference type="InterPro" id="IPR011010">
    <property type="entry name" value="DNA_brk_join_enz"/>
</dbReference>
<dbReference type="AlphaFoldDB" id="A0A2S7IQF2"/>
<dbReference type="InterPro" id="IPR035386">
    <property type="entry name" value="Arm-DNA-bind_5"/>
</dbReference>
<dbReference type="EMBL" id="PTRA01000001">
    <property type="protein sequence ID" value="PQA59820.1"/>
    <property type="molecule type" value="Genomic_DNA"/>
</dbReference>
<dbReference type="GO" id="GO:0006310">
    <property type="term" value="P:DNA recombination"/>
    <property type="evidence" value="ECO:0007669"/>
    <property type="project" value="UniProtKB-KW"/>
</dbReference>
<evidence type="ECO:0000256" key="4">
    <source>
        <dbReference type="ARBA" id="ARBA00023172"/>
    </source>
</evidence>
<feature type="domain" description="Core-binding (CB)" evidence="7">
    <location>
        <begin position="186"/>
        <end position="276"/>
    </location>
</feature>
<comment type="caution">
    <text evidence="8">The sequence shown here is derived from an EMBL/GenBank/DDBJ whole genome shotgun (WGS) entry which is preliminary data.</text>
</comment>
<dbReference type="GO" id="GO:0015074">
    <property type="term" value="P:DNA integration"/>
    <property type="evidence" value="ECO:0007669"/>
    <property type="project" value="UniProtKB-KW"/>
</dbReference>
<sequence>MNIQFKIRTDKPENSDGFPIYMTLYYMHQRYLYSTQCRSKTSDWDSVKGLPKKKHPFHEQIKQRIDNLQDRTKRLFMVRAPFGFPSNEQLRSYLDGVDVHGMALLLSKFVEYPGMFFQAADSLRDFLTLHLIDVLQFDSHNYQAYEKTIRLQYDITIAEALLSYTLQLLEGIETFVSTPIPCLHSAPQYDFFEEYDRFMADGILMGKKDGTMRPYRALLKLLKKFDEIKPGTLIISEYTASVHQSFLRYLMSLRDYHPNYISGICKNLTAFFNWCIKQGYPLHKQHAKISQKYIEPPRCVLTMEEVTQIMGVNVFRYNDYVAALNPEDRLGIPMWKTVEKTRDSFVFACFTGLRYSDLSRLSESHIVDGKDYDLIILHPTKAVTTRSVKIKKVVIPLTDIPQSIRNKYKNRHSTIVPVPAASYYNSSLKILATIAGLKGSFETIEYERNTPKIVNVPKVEAITSHVARHTFATLLAGLNIPQKFIQDTLGHSDQRQTAIYTHYVESEASKQIVQAFKKIASRDLSMLLINEAFKD</sequence>
<dbReference type="Proteomes" id="UP000239590">
    <property type="component" value="Unassembled WGS sequence"/>
</dbReference>
<name>A0A2S7IQF2_9BACT</name>
<dbReference type="Pfam" id="PF17293">
    <property type="entry name" value="Arm-DNA-bind_5"/>
    <property type="match status" value="1"/>
</dbReference>
<evidence type="ECO:0000256" key="3">
    <source>
        <dbReference type="ARBA" id="ARBA00023125"/>
    </source>
</evidence>
<protein>
    <recommendedName>
        <fullName evidence="10">Tyr recombinase domain-containing protein</fullName>
    </recommendedName>
</protein>
<dbReference type="Gene3D" id="1.10.443.10">
    <property type="entry name" value="Intergrase catalytic core"/>
    <property type="match status" value="1"/>
</dbReference>
<dbReference type="CDD" id="cd01185">
    <property type="entry name" value="INTN1_C_like"/>
    <property type="match status" value="1"/>
</dbReference>
<evidence type="ECO:0000313" key="9">
    <source>
        <dbReference type="Proteomes" id="UP000239590"/>
    </source>
</evidence>
<feature type="domain" description="Tyr recombinase" evidence="6">
    <location>
        <begin position="296"/>
        <end position="514"/>
    </location>
</feature>
<evidence type="ECO:0000256" key="1">
    <source>
        <dbReference type="ARBA" id="ARBA00008857"/>
    </source>
</evidence>
<evidence type="ECO:0000256" key="5">
    <source>
        <dbReference type="PROSITE-ProRule" id="PRU01248"/>
    </source>
</evidence>
<dbReference type="PANTHER" id="PTHR30349">
    <property type="entry name" value="PHAGE INTEGRASE-RELATED"/>
    <property type="match status" value="1"/>
</dbReference>
<dbReference type="Gene3D" id="1.10.150.130">
    <property type="match status" value="1"/>
</dbReference>
<keyword evidence="4" id="KW-0233">DNA recombination</keyword>
<keyword evidence="3 5" id="KW-0238">DNA-binding</keyword>
<dbReference type="OrthoDB" id="1493636at2"/>
<dbReference type="GO" id="GO:0003677">
    <property type="term" value="F:DNA binding"/>
    <property type="evidence" value="ECO:0007669"/>
    <property type="project" value="UniProtKB-UniRule"/>
</dbReference>
<evidence type="ECO:0000256" key="2">
    <source>
        <dbReference type="ARBA" id="ARBA00022908"/>
    </source>
</evidence>
<organism evidence="8 9">
    <name type="scientific">Siphonobacter curvatus</name>
    <dbReference type="NCBI Taxonomy" id="2094562"/>
    <lineage>
        <taxon>Bacteria</taxon>
        <taxon>Pseudomonadati</taxon>
        <taxon>Bacteroidota</taxon>
        <taxon>Cytophagia</taxon>
        <taxon>Cytophagales</taxon>
        <taxon>Cytophagaceae</taxon>
        <taxon>Siphonobacter</taxon>
    </lineage>
</organism>
<keyword evidence="9" id="KW-1185">Reference proteome</keyword>
<dbReference type="PROSITE" id="PS51900">
    <property type="entry name" value="CB"/>
    <property type="match status" value="1"/>
</dbReference>
<evidence type="ECO:0000259" key="7">
    <source>
        <dbReference type="PROSITE" id="PS51900"/>
    </source>
</evidence>
<reference evidence="9" key="1">
    <citation type="submission" date="2018-02" db="EMBL/GenBank/DDBJ databases">
        <title>Genome sequencing of Solimonas sp. HR-BB.</title>
        <authorList>
            <person name="Lee Y."/>
            <person name="Jeon C.O."/>
        </authorList>
    </citation>
    <scope>NUCLEOTIDE SEQUENCE [LARGE SCALE GENOMIC DNA]</scope>
    <source>
        <strain evidence="9">HR-U</strain>
    </source>
</reference>
<dbReference type="SUPFAM" id="SSF56349">
    <property type="entry name" value="DNA breaking-rejoining enzymes"/>
    <property type="match status" value="1"/>
</dbReference>
<dbReference type="InterPro" id="IPR044068">
    <property type="entry name" value="CB"/>
</dbReference>
<dbReference type="RefSeq" id="WP_104711596.1">
    <property type="nucleotide sequence ID" value="NZ_PTRA01000001.1"/>
</dbReference>